<sequence length="221" mass="24267">MESSRWDKDPPGERRPQQSQHWRARDHGPRGCGPCQPTATASPRPGLWITPAHGSRMPQTNTRRTQADNIFIYESWLIHHGTQMSSVLPRPPLVRGPWHNTNSPWDSWASRGKLRVCPCRTPRLHSSGCFSSKAGTALSPSLPVPGLRPQPPFLQKPLSILAPATPPALVSPTPPKLSPGQLSPHSVNVHWGPQGHLHLPRSGTTVLHAYLQTLSSPASHH</sequence>
<feature type="region of interest" description="Disordered" evidence="1">
    <location>
        <begin position="1"/>
        <end position="62"/>
    </location>
</feature>
<evidence type="ECO:0000313" key="3">
    <source>
        <dbReference type="Proteomes" id="UP000236370"/>
    </source>
</evidence>
<accession>A0A2J8J3Y2</accession>
<dbReference type="AlphaFoldDB" id="A0A2J8J3Y2"/>
<reference evidence="2 3" key="1">
    <citation type="submission" date="2017-12" db="EMBL/GenBank/DDBJ databases">
        <title>High-resolution comparative analysis of great ape genomes.</title>
        <authorList>
            <person name="Pollen A."/>
            <person name="Hastie A."/>
            <person name="Hormozdiari F."/>
            <person name="Dougherty M."/>
            <person name="Liu R."/>
            <person name="Chaisson M."/>
            <person name="Hoppe E."/>
            <person name="Hill C."/>
            <person name="Pang A."/>
            <person name="Hillier L."/>
            <person name="Baker C."/>
            <person name="Armstrong J."/>
            <person name="Shendure J."/>
            <person name="Paten B."/>
            <person name="Wilson R."/>
            <person name="Chao H."/>
            <person name="Schneider V."/>
            <person name="Ventura M."/>
            <person name="Kronenberg Z."/>
            <person name="Murali S."/>
            <person name="Gordon D."/>
            <person name="Cantsilieris S."/>
            <person name="Munson K."/>
            <person name="Nelson B."/>
            <person name="Raja A."/>
            <person name="Underwood J."/>
            <person name="Diekhans M."/>
            <person name="Fiddes I."/>
            <person name="Haussler D."/>
            <person name="Eichler E."/>
        </authorList>
    </citation>
    <scope>NUCLEOTIDE SEQUENCE [LARGE SCALE GENOMIC DNA]</scope>
    <source>
        <strain evidence="2">Yerkes chimp pedigree #C0471</strain>
    </source>
</reference>
<evidence type="ECO:0000313" key="2">
    <source>
        <dbReference type="EMBL" id="PNI17477.1"/>
    </source>
</evidence>
<dbReference type="Proteomes" id="UP000236370">
    <property type="component" value="Unassembled WGS sequence"/>
</dbReference>
<dbReference type="EMBL" id="NBAG03000523">
    <property type="protein sequence ID" value="PNI17477.1"/>
    <property type="molecule type" value="Genomic_DNA"/>
</dbReference>
<proteinExistence type="predicted"/>
<gene>
    <name evidence="2" type="ORF">CK820_G0050824</name>
</gene>
<name>A0A2J8J3Y2_PANTR</name>
<feature type="compositionally biased region" description="Basic and acidic residues" evidence="1">
    <location>
        <begin position="1"/>
        <end position="16"/>
    </location>
</feature>
<protein>
    <submittedName>
        <fullName evidence="2">PRR26 isoform 3</fullName>
    </submittedName>
</protein>
<evidence type="ECO:0000256" key="1">
    <source>
        <dbReference type="SAM" id="MobiDB-lite"/>
    </source>
</evidence>
<comment type="caution">
    <text evidence="2">The sequence shown here is derived from an EMBL/GenBank/DDBJ whole genome shotgun (WGS) entry which is preliminary data.</text>
</comment>
<organism evidence="2 3">
    <name type="scientific">Pan troglodytes</name>
    <name type="common">Chimpanzee</name>
    <dbReference type="NCBI Taxonomy" id="9598"/>
    <lineage>
        <taxon>Eukaryota</taxon>
        <taxon>Metazoa</taxon>
        <taxon>Chordata</taxon>
        <taxon>Craniata</taxon>
        <taxon>Vertebrata</taxon>
        <taxon>Euteleostomi</taxon>
        <taxon>Mammalia</taxon>
        <taxon>Eutheria</taxon>
        <taxon>Euarchontoglires</taxon>
        <taxon>Primates</taxon>
        <taxon>Haplorrhini</taxon>
        <taxon>Catarrhini</taxon>
        <taxon>Hominidae</taxon>
        <taxon>Pan</taxon>
    </lineage>
</organism>